<accession>A0A2P2L4G7</accession>
<evidence type="ECO:0000313" key="1">
    <source>
        <dbReference type="EMBL" id="MBX12836.1"/>
    </source>
</evidence>
<organism evidence="1">
    <name type="scientific">Rhizophora mucronata</name>
    <name type="common">Asiatic mangrove</name>
    <dbReference type="NCBI Taxonomy" id="61149"/>
    <lineage>
        <taxon>Eukaryota</taxon>
        <taxon>Viridiplantae</taxon>
        <taxon>Streptophyta</taxon>
        <taxon>Embryophyta</taxon>
        <taxon>Tracheophyta</taxon>
        <taxon>Spermatophyta</taxon>
        <taxon>Magnoliopsida</taxon>
        <taxon>eudicotyledons</taxon>
        <taxon>Gunneridae</taxon>
        <taxon>Pentapetalae</taxon>
        <taxon>rosids</taxon>
        <taxon>fabids</taxon>
        <taxon>Malpighiales</taxon>
        <taxon>Rhizophoraceae</taxon>
        <taxon>Rhizophora</taxon>
    </lineage>
</organism>
<name>A0A2P2L4G7_RHIMU</name>
<dbReference type="EMBL" id="GGEC01032352">
    <property type="protein sequence ID" value="MBX12836.1"/>
    <property type="molecule type" value="Transcribed_RNA"/>
</dbReference>
<protein>
    <submittedName>
        <fullName evidence="1">Uncharacterized protein</fullName>
    </submittedName>
</protein>
<sequence length="36" mass="4034">MARSAALFVAPSDWKEAVDASTLICELKQTSPKRRR</sequence>
<dbReference type="AlphaFoldDB" id="A0A2P2L4G7"/>
<reference evidence="1" key="1">
    <citation type="submission" date="2018-02" db="EMBL/GenBank/DDBJ databases">
        <title>Rhizophora mucronata_Transcriptome.</title>
        <authorList>
            <person name="Meera S.P."/>
            <person name="Sreeshan A."/>
            <person name="Augustine A."/>
        </authorList>
    </citation>
    <scope>NUCLEOTIDE SEQUENCE</scope>
    <source>
        <tissue evidence="1">Leaf</tissue>
    </source>
</reference>
<proteinExistence type="predicted"/>